<evidence type="ECO:0000256" key="1">
    <source>
        <dbReference type="SAM" id="SignalP"/>
    </source>
</evidence>
<name>A0A2W5TB01_9BACT</name>
<evidence type="ECO:0000313" key="3">
    <source>
        <dbReference type="Proteomes" id="UP000249061"/>
    </source>
</evidence>
<gene>
    <name evidence="2" type="ORF">DI536_13880</name>
</gene>
<dbReference type="AlphaFoldDB" id="A0A2W5TB01"/>
<dbReference type="EMBL" id="QFQP01000011">
    <property type="protein sequence ID" value="PZR12669.1"/>
    <property type="molecule type" value="Genomic_DNA"/>
</dbReference>
<dbReference type="PROSITE" id="PS51257">
    <property type="entry name" value="PROKAR_LIPOPROTEIN"/>
    <property type="match status" value="1"/>
</dbReference>
<organism evidence="2 3">
    <name type="scientific">Archangium gephyra</name>
    <dbReference type="NCBI Taxonomy" id="48"/>
    <lineage>
        <taxon>Bacteria</taxon>
        <taxon>Pseudomonadati</taxon>
        <taxon>Myxococcota</taxon>
        <taxon>Myxococcia</taxon>
        <taxon>Myxococcales</taxon>
        <taxon>Cystobacterineae</taxon>
        <taxon>Archangiaceae</taxon>
        <taxon>Archangium</taxon>
    </lineage>
</organism>
<feature type="signal peptide" evidence="1">
    <location>
        <begin position="1"/>
        <end position="18"/>
    </location>
</feature>
<dbReference type="Proteomes" id="UP000249061">
    <property type="component" value="Unassembled WGS sequence"/>
</dbReference>
<feature type="chain" id="PRO_5016133096" description="Lipoprotein" evidence="1">
    <location>
        <begin position="19"/>
        <end position="108"/>
    </location>
</feature>
<protein>
    <recommendedName>
        <fullName evidence="4">Lipoprotein</fullName>
    </recommendedName>
</protein>
<accession>A0A2W5TB01</accession>
<comment type="caution">
    <text evidence="2">The sequence shown here is derived from an EMBL/GenBank/DDBJ whole genome shotgun (WGS) entry which is preliminary data.</text>
</comment>
<reference evidence="2 3" key="1">
    <citation type="submission" date="2017-08" db="EMBL/GenBank/DDBJ databases">
        <title>Infants hospitalized years apart are colonized by the same room-sourced microbial strains.</title>
        <authorList>
            <person name="Brooks B."/>
            <person name="Olm M.R."/>
            <person name="Firek B.A."/>
            <person name="Baker R."/>
            <person name="Thomas B.C."/>
            <person name="Morowitz M.J."/>
            <person name="Banfield J.F."/>
        </authorList>
    </citation>
    <scope>NUCLEOTIDE SEQUENCE [LARGE SCALE GENOMIC DNA]</scope>
    <source>
        <strain evidence="2">S2_003_000_R2_14</strain>
    </source>
</reference>
<evidence type="ECO:0008006" key="4">
    <source>
        <dbReference type="Google" id="ProtNLM"/>
    </source>
</evidence>
<sequence length="108" mass="11032">MKKLFAILTLALASGCGATVGDACTTSSDCGPGTCLNRSWSPGGYCTTGCNIDNDLCPSGTTCVRGAIDGDLAGCMRSCEKNSDCRTGYICQTERESLTPVCVGSDGL</sequence>
<keyword evidence="1" id="KW-0732">Signal</keyword>
<proteinExistence type="predicted"/>
<evidence type="ECO:0000313" key="2">
    <source>
        <dbReference type="EMBL" id="PZR12669.1"/>
    </source>
</evidence>